<dbReference type="Proteomes" id="UP001356170">
    <property type="component" value="Unassembled WGS sequence"/>
</dbReference>
<evidence type="ECO:0000313" key="1">
    <source>
        <dbReference type="EMBL" id="MEF2155800.1"/>
    </source>
</evidence>
<keyword evidence="2" id="KW-1185">Reference proteome</keyword>
<dbReference type="InterPro" id="IPR032581">
    <property type="entry name" value="DUF4917"/>
</dbReference>
<proteinExistence type="predicted"/>
<organism evidence="1 2">
    <name type="scientific">Aquilutibacter rugosus</name>
    <dbReference type="NCBI Taxonomy" id="3115820"/>
    <lineage>
        <taxon>Bacteria</taxon>
        <taxon>Pseudomonadati</taxon>
        <taxon>Pseudomonadota</taxon>
        <taxon>Gammaproteobacteria</taxon>
        <taxon>Lysobacterales</taxon>
        <taxon>Lysobacteraceae</taxon>
        <taxon>Aquilutibacter</taxon>
    </lineage>
</organism>
<dbReference type="Pfam" id="PF16263">
    <property type="entry name" value="DUF4917"/>
    <property type="match status" value="1"/>
</dbReference>
<dbReference type="EMBL" id="JAZHBO010000002">
    <property type="protein sequence ID" value="MEF2155800.1"/>
    <property type="molecule type" value="Genomic_DNA"/>
</dbReference>
<protein>
    <submittedName>
        <fullName evidence="1">DUF4917 family protein</fullName>
    </submittedName>
</protein>
<reference evidence="1 2" key="1">
    <citation type="submission" date="2024-01" db="EMBL/GenBank/DDBJ databases">
        <title>Novel species of the genus Luteimonas isolated from rivers.</title>
        <authorList>
            <person name="Lu H."/>
        </authorList>
    </citation>
    <scope>NUCLEOTIDE SEQUENCE [LARGE SCALE GENOMIC DNA]</scope>
    <source>
        <strain evidence="1 2">FXH3W</strain>
    </source>
</reference>
<sequence length="339" mass="38786">MQMMTLPEALGNAQRYNKRHLLLGNGFSIACRPDIFLYGKLYENADFSKLSPTAKFAFEALATQDFERVIKALRDAQKILLAYGAPSSFTDTLKNDADALRELLVQTIAASHPAWPGEITEQEYKNCRNFIANFNNIYTFNYDLLLYWAQMHTEEGEDPNSDDGFRKQEDNYDAGYVVWEPSQSHEQNMYFLHGALHVFDTGTEIQKYTWVNTGVRLVDQIRDALSKDFFPLFVSEGTSNEKLERIRHNDYLSKAYRSFSEITGALFIYGHSLAENDEHYLKRIEKGKVSCVYVVIYGDPNGDSNKQIISRANKLISGRAPSRPLQVQFFDAATARVWS</sequence>
<evidence type="ECO:0000313" key="2">
    <source>
        <dbReference type="Proteomes" id="UP001356170"/>
    </source>
</evidence>
<gene>
    <name evidence="1" type="ORF">V3390_06065</name>
</gene>
<comment type="caution">
    <text evidence="1">The sequence shown here is derived from an EMBL/GenBank/DDBJ whole genome shotgun (WGS) entry which is preliminary data.</text>
</comment>
<accession>A0ABU7UZ33</accession>
<name>A0ABU7UZ33_9GAMM</name>